<sequence length="150" mass="16362">MGPGQRVFRVATGSAVGKCMEISRASASHQECRGVLVADSRGALSEAIMASDACLRNGSSEVARNVSRVSDVPRCFRSVFIRVLRLGREWMMDSSFVFPKRIANSASYLLWGHIPNLKNARASFHKSSPKCASAESVLLDIGYCPIRNVL</sequence>
<protein>
    <submittedName>
        <fullName evidence="2">Uncharacterized protein</fullName>
    </submittedName>
</protein>
<name>A0A1I7YS62_9BILA</name>
<dbReference type="WBParaSite" id="L893_g18947.t1">
    <property type="protein sequence ID" value="L893_g18947.t1"/>
    <property type="gene ID" value="L893_g18947"/>
</dbReference>
<evidence type="ECO:0000313" key="2">
    <source>
        <dbReference type="WBParaSite" id="L893_g18947.t1"/>
    </source>
</evidence>
<dbReference type="Proteomes" id="UP000095287">
    <property type="component" value="Unplaced"/>
</dbReference>
<reference evidence="2" key="1">
    <citation type="submission" date="2016-11" db="UniProtKB">
        <authorList>
            <consortium name="WormBaseParasite"/>
        </authorList>
    </citation>
    <scope>IDENTIFICATION</scope>
</reference>
<evidence type="ECO:0000313" key="1">
    <source>
        <dbReference type="Proteomes" id="UP000095287"/>
    </source>
</evidence>
<proteinExistence type="predicted"/>
<keyword evidence="1" id="KW-1185">Reference proteome</keyword>
<accession>A0A1I7YS62</accession>
<dbReference type="AlphaFoldDB" id="A0A1I7YS62"/>
<organism evidence="1 2">
    <name type="scientific">Steinernema glaseri</name>
    <dbReference type="NCBI Taxonomy" id="37863"/>
    <lineage>
        <taxon>Eukaryota</taxon>
        <taxon>Metazoa</taxon>
        <taxon>Ecdysozoa</taxon>
        <taxon>Nematoda</taxon>
        <taxon>Chromadorea</taxon>
        <taxon>Rhabditida</taxon>
        <taxon>Tylenchina</taxon>
        <taxon>Panagrolaimomorpha</taxon>
        <taxon>Strongyloidoidea</taxon>
        <taxon>Steinernematidae</taxon>
        <taxon>Steinernema</taxon>
    </lineage>
</organism>